<gene>
    <name evidence="2" type="ORF">CGC56_10635</name>
</gene>
<organism evidence="2 3">
    <name type="scientific">Capnocytophaga canimorsus</name>
    <dbReference type="NCBI Taxonomy" id="28188"/>
    <lineage>
        <taxon>Bacteria</taxon>
        <taxon>Pseudomonadati</taxon>
        <taxon>Bacteroidota</taxon>
        <taxon>Flavobacteriia</taxon>
        <taxon>Flavobacteriales</taxon>
        <taxon>Flavobacteriaceae</taxon>
        <taxon>Capnocytophaga</taxon>
    </lineage>
</organism>
<name>A0A250G5J4_9FLAO</name>
<protein>
    <recommendedName>
        <fullName evidence="4">Sugar-binding protein</fullName>
    </recommendedName>
</protein>
<dbReference type="RefSeq" id="WP_095917791.1">
    <property type="nucleotide sequence ID" value="NZ_CP022388.1"/>
</dbReference>
<dbReference type="Proteomes" id="UP000243136">
    <property type="component" value="Chromosome"/>
</dbReference>
<dbReference type="Gene3D" id="2.180.10.10">
    <property type="entry name" value="RHS repeat-associated core"/>
    <property type="match status" value="1"/>
</dbReference>
<dbReference type="AlphaFoldDB" id="A0A250G5J4"/>
<accession>A0A250G5J4</accession>
<evidence type="ECO:0000313" key="2">
    <source>
        <dbReference type="EMBL" id="ATA92573.1"/>
    </source>
</evidence>
<feature type="chain" id="PRO_5011970356" description="Sugar-binding protein" evidence="1">
    <location>
        <begin position="20"/>
        <end position="323"/>
    </location>
</feature>
<keyword evidence="1" id="KW-0732">Signal</keyword>
<evidence type="ECO:0000313" key="3">
    <source>
        <dbReference type="Proteomes" id="UP000243136"/>
    </source>
</evidence>
<evidence type="ECO:0008006" key="4">
    <source>
        <dbReference type="Google" id="ProtNLM"/>
    </source>
</evidence>
<dbReference type="EMBL" id="CP022388">
    <property type="protein sequence ID" value="ATA92573.1"/>
    <property type="molecule type" value="Genomic_DNA"/>
</dbReference>
<proteinExistence type="predicted"/>
<reference evidence="3" key="1">
    <citation type="submission" date="2017-06" db="EMBL/GenBank/DDBJ databases">
        <title>Capnocytophaga spp. assemblies.</title>
        <authorList>
            <person name="Gulvik C.A."/>
        </authorList>
    </citation>
    <scope>NUCLEOTIDE SEQUENCE [LARGE SCALE GENOMIC DNA]</scope>
    <source>
        <strain evidence="3">H5594</strain>
    </source>
</reference>
<feature type="signal peptide" evidence="1">
    <location>
        <begin position="1"/>
        <end position="19"/>
    </location>
</feature>
<evidence type="ECO:0000256" key="1">
    <source>
        <dbReference type="SAM" id="SignalP"/>
    </source>
</evidence>
<sequence>MKKRILSLLLFVISAFLWGQSKNDTEKVGLKGKVKSVEITLYQAFEENGSVKKKAPLEQGIYDEFRLNQFRLLHRLGAIKHFVDFLGQIIPCYITYNQDGNITTLVAYPKTDREYHKSFQYKDNQIIKQQTHDSEGTILEITSYEYDSQNRLTKEVFENKRNDGGVIWKYRYNDKNQITESDYYDIDGTWMGKEIYEYENGNLARKITRNDNGQPFVTASYTYNSEQKLIRIDFEAKNNFTHLSTFTYNENYLSEEKMLIGNDNGILTKYNNNQEITSQITLSTNEEIIFQYTYDDKENWITMTTFEFGKPSRIVERKIAYYP</sequence>